<dbReference type="Gene3D" id="1.10.287.130">
    <property type="match status" value="1"/>
</dbReference>
<dbReference type="Gene3D" id="3.30.565.10">
    <property type="entry name" value="Histidine kinase-like ATPase, C-terminal domain"/>
    <property type="match status" value="1"/>
</dbReference>
<name>A0A370II81_9NOCA</name>
<dbReference type="SMART" id="SM00387">
    <property type="entry name" value="HATPase_c"/>
    <property type="match status" value="1"/>
</dbReference>
<dbReference type="Gene3D" id="1.20.120.620">
    <property type="entry name" value="Backbone structure of the membrane domain of e. Coli histidine kinase receptor kdpd"/>
    <property type="match status" value="1"/>
</dbReference>
<evidence type="ECO:0000256" key="6">
    <source>
        <dbReference type="ARBA" id="ARBA00022679"/>
    </source>
</evidence>
<keyword evidence="6" id="KW-0808">Transferase</keyword>
<comment type="catalytic activity">
    <reaction evidence="1">
        <text>ATP + protein L-histidine = ADP + protein N-phospho-L-histidine.</text>
        <dbReference type="EC" id="2.7.13.3"/>
    </reaction>
</comment>
<dbReference type="SUPFAM" id="SSF55874">
    <property type="entry name" value="ATPase domain of HSP90 chaperone/DNA topoisomerase II/histidine kinase"/>
    <property type="match status" value="1"/>
</dbReference>
<feature type="transmembrane region" description="Helical" evidence="14">
    <location>
        <begin position="108"/>
        <end position="125"/>
    </location>
</feature>
<feature type="domain" description="Histidine kinase" evidence="15">
    <location>
        <begin position="156"/>
        <end position="369"/>
    </location>
</feature>
<keyword evidence="7 14" id="KW-0812">Transmembrane</keyword>
<keyword evidence="8" id="KW-0547">Nucleotide-binding</keyword>
<proteinExistence type="predicted"/>
<dbReference type="AlphaFoldDB" id="A0A370II81"/>
<evidence type="ECO:0000256" key="2">
    <source>
        <dbReference type="ARBA" id="ARBA00004141"/>
    </source>
</evidence>
<reference evidence="16 17" key="1">
    <citation type="submission" date="2018-07" db="EMBL/GenBank/DDBJ databases">
        <title>Genomic Encyclopedia of Type Strains, Phase IV (KMG-IV): sequencing the most valuable type-strain genomes for metagenomic binning, comparative biology and taxonomic classification.</title>
        <authorList>
            <person name="Goeker M."/>
        </authorList>
    </citation>
    <scope>NUCLEOTIDE SEQUENCE [LARGE SCALE GENOMIC DNA]</scope>
    <source>
        <strain evidence="16 17">DSM 44290</strain>
    </source>
</reference>
<evidence type="ECO:0000256" key="7">
    <source>
        <dbReference type="ARBA" id="ARBA00022692"/>
    </source>
</evidence>
<gene>
    <name evidence="16" type="ORF">DFR76_101722</name>
</gene>
<evidence type="ECO:0000256" key="12">
    <source>
        <dbReference type="ARBA" id="ARBA00023012"/>
    </source>
</evidence>
<dbReference type="CDD" id="cd00075">
    <property type="entry name" value="HATPase"/>
    <property type="match status" value="1"/>
</dbReference>
<protein>
    <recommendedName>
        <fullName evidence="4">histidine kinase</fullName>
        <ecNumber evidence="4">2.7.13.3</ecNumber>
    </recommendedName>
</protein>
<dbReference type="RefSeq" id="WP_169813643.1">
    <property type="nucleotide sequence ID" value="NZ_QQBC01000001.1"/>
</dbReference>
<dbReference type="InterPro" id="IPR005467">
    <property type="entry name" value="His_kinase_dom"/>
</dbReference>
<comment type="subcellular location">
    <subcellularLocation>
        <location evidence="3">Cell membrane</location>
    </subcellularLocation>
    <subcellularLocation>
        <location evidence="2">Membrane</location>
        <topology evidence="2">Multi-pass membrane protein</topology>
    </subcellularLocation>
</comment>
<evidence type="ECO:0000313" key="17">
    <source>
        <dbReference type="Proteomes" id="UP000254869"/>
    </source>
</evidence>
<evidence type="ECO:0000256" key="13">
    <source>
        <dbReference type="ARBA" id="ARBA00023136"/>
    </source>
</evidence>
<evidence type="ECO:0000256" key="3">
    <source>
        <dbReference type="ARBA" id="ARBA00004236"/>
    </source>
</evidence>
<dbReference type="InterPro" id="IPR036890">
    <property type="entry name" value="HATPase_C_sf"/>
</dbReference>
<evidence type="ECO:0000256" key="14">
    <source>
        <dbReference type="SAM" id="Phobius"/>
    </source>
</evidence>
<evidence type="ECO:0000256" key="8">
    <source>
        <dbReference type="ARBA" id="ARBA00022741"/>
    </source>
</evidence>
<accession>A0A370II81</accession>
<dbReference type="SMART" id="SM00388">
    <property type="entry name" value="HisKA"/>
    <property type="match status" value="1"/>
</dbReference>
<dbReference type="InterPro" id="IPR036097">
    <property type="entry name" value="HisK_dim/P_sf"/>
</dbReference>
<dbReference type="PRINTS" id="PR00344">
    <property type="entry name" value="BCTRLSENSOR"/>
</dbReference>
<dbReference type="EMBL" id="QQBC01000001">
    <property type="protein sequence ID" value="RDI69184.1"/>
    <property type="molecule type" value="Genomic_DNA"/>
</dbReference>
<evidence type="ECO:0000256" key="9">
    <source>
        <dbReference type="ARBA" id="ARBA00022777"/>
    </source>
</evidence>
<dbReference type="InterPro" id="IPR004358">
    <property type="entry name" value="Sig_transdc_His_kin-like_C"/>
</dbReference>
<evidence type="ECO:0000256" key="5">
    <source>
        <dbReference type="ARBA" id="ARBA00022553"/>
    </source>
</evidence>
<dbReference type="PANTHER" id="PTHR45569:SF1">
    <property type="entry name" value="SENSOR PROTEIN KDPD"/>
    <property type="match status" value="1"/>
</dbReference>
<dbReference type="Proteomes" id="UP000254869">
    <property type="component" value="Unassembled WGS sequence"/>
</dbReference>
<feature type="transmembrane region" description="Helical" evidence="14">
    <location>
        <begin position="60"/>
        <end position="93"/>
    </location>
</feature>
<comment type="caution">
    <text evidence="16">The sequence shown here is derived from an EMBL/GenBank/DDBJ whole genome shotgun (WGS) entry which is preliminary data.</text>
</comment>
<evidence type="ECO:0000256" key="1">
    <source>
        <dbReference type="ARBA" id="ARBA00000085"/>
    </source>
</evidence>
<dbReference type="SUPFAM" id="SSF47384">
    <property type="entry name" value="Homodimeric domain of signal transducing histidine kinase"/>
    <property type="match status" value="1"/>
</dbReference>
<dbReference type="GO" id="GO:0005886">
    <property type="term" value="C:plasma membrane"/>
    <property type="evidence" value="ECO:0007669"/>
    <property type="project" value="UniProtKB-SubCell"/>
</dbReference>
<keyword evidence="10" id="KW-0067">ATP-binding</keyword>
<dbReference type="GO" id="GO:0005524">
    <property type="term" value="F:ATP binding"/>
    <property type="evidence" value="ECO:0007669"/>
    <property type="project" value="UniProtKB-KW"/>
</dbReference>
<dbReference type="InterPro" id="IPR003661">
    <property type="entry name" value="HisK_dim/P_dom"/>
</dbReference>
<dbReference type="PROSITE" id="PS50109">
    <property type="entry name" value="HIS_KIN"/>
    <property type="match status" value="1"/>
</dbReference>
<keyword evidence="11 14" id="KW-1133">Transmembrane helix</keyword>
<evidence type="ECO:0000256" key="11">
    <source>
        <dbReference type="ARBA" id="ARBA00022989"/>
    </source>
</evidence>
<dbReference type="InterPro" id="IPR025201">
    <property type="entry name" value="KdpD_TM"/>
</dbReference>
<dbReference type="InterPro" id="IPR038318">
    <property type="entry name" value="KdpD_sf"/>
</dbReference>
<dbReference type="InterPro" id="IPR003594">
    <property type="entry name" value="HATPase_dom"/>
</dbReference>
<evidence type="ECO:0000259" key="15">
    <source>
        <dbReference type="PROSITE" id="PS50109"/>
    </source>
</evidence>
<dbReference type="PANTHER" id="PTHR45569">
    <property type="entry name" value="SENSOR PROTEIN KDPD"/>
    <property type="match status" value="1"/>
</dbReference>
<keyword evidence="9" id="KW-0418">Kinase</keyword>
<keyword evidence="13 14" id="KW-0472">Membrane</keyword>
<dbReference type="GO" id="GO:0000155">
    <property type="term" value="F:phosphorelay sensor kinase activity"/>
    <property type="evidence" value="ECO:0007669"/>
    <property type="project" value="InterPro"/>
</dbReference>
<evidence type="ECO:0000313" key="16">
    <source>
        <dbReference type="EMBL" id="RDI69184.1"/>
    </source>
</evidence>
<dbReference type="Pfam" id="PF00512">
    <property type="entry name" value="HisKA"/>
    <property type="match status" value="1"/>
</dbReference>
<dbReference type="STRING" id="1210086.GCA_001613105_00576"/>
<dbReference type="Pfam" id="PF02518">
    <property type="entry name" value="HATPase_c"/>
    <property type="match status" value="1"/>
</dbReference>
<dbReference type="InterPro" id="IPR052023">
    <property type="entry name" value="Histidine_kinase_KdpD"/>
</dbReference>
<organism evidence="16 17">
    <name type="scientific">Nocardia pseudobrasiliensis</name>
    <dbReference type="NCBI Taxonomy" id="45979"/>
    <lineage>
        <taxon>Bacteria</taxon>
        <taxon>Bacillati</taxon>
        <taxon>Actinomycetota</taxon>
        <taxon>Actinomycetes</taxon>
        <taxon>Mycobacteriales</taxon>
        <taxon>Nocardiaceae</taxon>
        <taxon>Nocardia</taxon>
    </lineage>
</organism>
<keyword evidence="17" id="KW-1185">Reference proteome</keyword>
<evidence type="ECO:0000256" key="10">
    <source>
        <dbReference type="ARBA" id="ARBA00022840"/>
    </source>
</evidence>
<keyword evidence="5" id="KW-0597">Phosphoprotein</keyword>
<evidence type="ECO:0000256" key="4">
    <source>
        <dbReference type="ARBA" id="ARBA00012438"/>
    </source>
</evidence>
<feature type="transmembrane region" description="Helical" evidence="14">
    <location>
        <begin position="28"/>
        <end position="48"/>
    </location>
</feature>
<sequence length="377" mass="39383">MRATLTARLGALAGVGRGYGVRGDWRWRVVGFAVAVVLLPLLTGVLALVRAELSLVGDTLVYLFAVAAVSVIGGRLPALLTSVAGFLLLAYYFAPPIHSFAVADPENVLLLVAYLVAGAVFDVLIERVIRRSGSAVADQVAAAPEGERVRTALLTAMGHDLRTPLAAALAAVDGLASDDVHPSEDQRRDLLDVASVSLRKLDGLVDNLMELSKLRAGTLAVAARPVDVVDLVESSIADLGPAAIAVQTRMAAALPAVVVDPELIDRAMNNLLRNALRFAPGDSGVLVTANSCGDGVQIRVIDHGPGIPIAQRERVFQPFQRFDDRDNHSGIGLGLALARGLVEAMGGRLTPDDTPGGGLTMIITLPVVAASRASASW</sequence>
<dbReference type="EC" id="2.7.13.3" evidence="4"/>
<dbReference type="CDD" id="cd00082">
    <property type="entry name" value="HisKA"/>
    <property type="match status" value="1"/>
</dbReference>
<keyword evidence="12" id="KW-0902">Two-component regulatory system</keyword>
<dbReference type="Pfam" id="PF13493">
    <property type="entry name" value="DUF4118"/>
    <property type="match status" value="1"/>
</dbReference>